<evidence type="ECO:0000256" key="1">
    <source>
        <dbReference type="PROSITE-ProRule" id="PRU00023"/>
    </source>
</evidence>
<dbReference type="SUPFAM" id="SSF48403">
    <property type="entry name" value="Ankyrin repeat"/>
    <property type="match status" value="1"/>
</dbReference>
<feature type="repeat" description="ANK" evidence="1">
    <location>
        <begin position="80"/>
        <end position="112"/>
    </location>
</feature>
<dbReference type="PANTHER" id="PTHR24182:SF13">
    <property type="entry name" value="LD18443P"/>
    <property type="match status" value="1"/>
</dbReference>
<keyword evidence="1" id="KW-0040">ANK repeat</keyword>
<dbReference type="VEuPathDB" id="TrichDB:TVAG_380720"/>
<dbReference type="STRING" id="5722.A2FWE9"/>
<dbReference type="SMART" id="SM00248">
    <property type="entry name" value="ANK"/>
    <property type="match status" value="3"/>
</dbReference>
<dbReference type="OrthoDB" id="6021992at2759"/>
<dbReference type="InterPro" id="IPR002110">
    <property type="entry name" value="Ankyrin_rpt"/>
</dbReference>
<gene>
    <name evidence="2" type="ORF">TVAG_380720</name>
</gene>
<evidence type="ECO:0000313" key="3">
    <source>
        <dbReference type="Proteomes" id="UP000001542"/>
    </source>
</evidence>
<reference evidence="2" key="2">
    <citation type="journal article" date="2007" name="Science">
        <title>Draft genome sequence of the sexually transmitted pathogen Trichomonas vaginalis.</title>
        <authorList>
            <person name="Carlton J.M."/>
            <person name="Hirt R.P."/>
            <person name="Silva J.C."/>
            <person name="Delcher A.L."/>
            <person name="Schatz M."/>
            <person name="Zhao Q."/>
            <person name="Wortman J.R."/>
            <person name="Bidwell S.L."/>
            <person name="Alsmark U.C.M."/>
            <person name="Besteiro S."/>
            <person name="Sicheritz-Ponten T."/>
            <person name="Noel C.J."/>
            <person name="Dacks J.B."/>
            <person name="Foster P.G."/>
            <person name="Simillion C."/>
            <person name="Van de Peer Y."/>
            <person name="Miranda-Saavedra D."/>
            <person name="Barton G.J."/>
            <person name="Westrop G.D."/>
            <person name="Mueller S."/>
            <person name="Dessi D."/>
            <person name="Fiori P.L."/>
            <person name="Ren Q."/>
            <person name="Paulsen I."/>
            <person name="Zhang H."/>
            <person name="Bastida-Corcuera F.D."/>
            <person name="Simoes-Barbosa A."/>
            <person name="Brown M.T."/>
            <person name="Hayes R.D."/>
            <person name="Mukherjee M."/>
            <person name="Okumura C.Y."/>
            <person name="Schneider R."/>
            <person name="Smith A.J."/>
            <person name="Vanacova S."/>
            <person name="Villalvazo M."/>
            <person name="Haas B.J."/>
            <person name="Pertea M."/>
            <person name="Feldblyum T.V."/>
            <person name="Utterback T.R."/>
            <person name="Shu C.L."/>
            <person name="Osoegawa K."/>
            <person name="de Jong P.J."/>
            <person name="Hrdy I."/>
            <person name="Horvathova L."/>
            <person name="Zubacova Z."/>
            <person name="Dolezal P."/>
            <person name="Malik S.B."/>
            <person name="Logsdon J.M. Jr."/>
            <person name="Henze K."/>
            <person name="Gupta A."/>
            <person name="Wang C.C."/>
            <person name="Dunne R.L."/>
            <person name="Upcroft J.A."/>
            <person name="Upcroft P."/>
            <person name="White O."/>
            <person name="Salzberg S.L."/>
            <person name="Tang P."/>
            <person name="Chiu C.-H."/>
            <person name="Lee Y.-S."/>
            <person name="Embley T.M."/>
            <person name="Coombs G.H."/>
            <person name="Mottram J.C."/>
            <person name="Tachezy J."/>
            <person name="Fraser-Liggett C.M."/>
            <person name="Johnson P.J."/>
        </authorList>
    </citation>
    <scope>NUCLEOTIDE SEQUENCE [LARGE SCALE GENOMIC DNA]</scope>
    <source>
        <strain evidence="2">G3</strain>
    </source>
</reference>
<dbReference type="InParanoid" id="A2FWE9"/>
<dbReference type="PROSITE" id="PS50297">
    <property type="entry name" value="ANK_REP_REGION"/>
    <property type="match status" value="1"/>
</dbReference>
<dbReference type="SMR" id="A2FWE9"/>
<dbReference type="EMBL" id="DS114083">
    <property type="protein sequence ID" value="EAX90776.1"/>
    <property type="molecule type" value="Genomic_DNA"/>
</dbReference>
<proteinExistence type="predicted"/>
<dbReference type="Proteomes" id="UP000001542">
    <property type="component" value="Unassembled WGS sequence"/>
</dbReference>
<dbReference type="Gene3D" id="1.25.40.20">
    <property type="entry name" value="Ankyrin repeat-containing domain"/>
    <property type="match status" value="2"/>
</dbReference>
<dbReference type="VEuPathDB" id="TrichDB:TVAGG3_0327860"/>
<dbReference type="PANTHER" id="PTHR24182">
    <property type="entry name" value="ANKYRIN REPEAT AND SOCS BOX CONTAINING 4"/>
    <property type="match status" value="1"/>
</dbReference>
<dbReference type="Pfam" id="PF12796">
    <property type="entry name" value="Ank_2"/>
    <property type="match status" value="1"/>
</dbReference>
<name>A2FWE9_TRIV3</name>
<organism evidence="2 3">
    <name type="scientific">Trichomonas vaginalis (strain ATCC PRA-98 / G3)</name>
    <dbReference type="NCBI Taxonomy" id="412133"/>
    <lineage>
        <taxon>Eukaryota</taxon>
        <taxon>Metamonada</taxon>
        <taxon>Parabasalia</taxon>
        <taxon>Trichomonadida</taxon>
        <taxon>Trichomonadidae</taxon>
        <taxon>Trichomonas</taxon>
    </lineage>
</organism>
<evidence type="ECO:0000313" key="2">
    <source>
        <dbReference type="EMBL" id="EAX90776.1"/>
    </source>
</evidence>
<protein>
    <submittedName>
        <fullName evidence="2">Ankyrin repeat protein, putative</fullName>
    </submittedName>
</protein>
<sequence>MFTFFFFRGDQTKDVNNCFIYSPIFNFKSFCEYLLSLGANINEKDNNWKTALDNAVKNNSNETAELLISHCANIKEKNRQGGTALHIAVINNSKETAEILISHGVNINERDVL</sequence>
<dbReference type="PROSITE" id="PS50088">
    <property type="entry name" value="ANK_REPEAT"/>
    <property type="match status" value="1"/>
</dbReference>
<dbReference type="KEGG" id="tva:4748466"/>
<dbReference type="InterPro" id="IPR036770">
    <property type="entry name" value="Ankyrin_rpt-contain_sf"/>
</dbReference>
<reference evidence="2" key="1">
    <citation type="submission" date="2006-10" db="EMBL/GenBank/DDBJ databases">
        <authorList>
            <person name="Amadeo P."/>
            <person name="Zhao Q."/>
            <person name="Wortman J."/>
            <person name="Fraser-Liggett C."/>
            <person name="Carlton J."/>
        </authorList>
    </citation>
    <scope>NUCLEOTIDE SEQUENCE</scope>
    <source>
        <strain evidence="2">G3</strain>
    </source>
</reference>
<keyword evidence="3" id="KW-1185">Reference proteome</keyword>
<dbReference type="AlphaFoldDB" id="A2FWE9"/>
<dbReference type="RefSeq" id="XP_001303706.1">
    <property type="nucleotide sequence ID" value="XM_001303705.1"/>
</dbReference>
<accession>A2FWE9</accession>